<dbReference type="AlphaFoldDB" id="A0ABD3AY13"/>
<dbReference type="InterPro" id="IPR003609">
    <property type="entry name" value="Pan_app"/>
</dbReference>
<dbReference type="PANTHER" id="PTHR27002">
    <property type="entry name" value="RECEPTOR-LIKE SERINE/THREONINE-PROTEIN KINASE SD1-8"/>
    <property type="match status" value="1"/>
</dbReference>
<dbReference type="Gene3D" id="1.10.510.10">
    <property type="entry name" value="Transferase(Phosphotransferase) domain 1"/>
    <property type="match status" value="1"/>
</dbReference>
<sequence>MFRQIGYFDGQSFRFFFQSASDGYNFTFVSNIQEVYLTFDHSNGNNMSWFVLTSTGEISEFTMLDQGVASIVTHTLCEGEDVGSTGCVIPMPSMCGDKDKFSEIKGSMPTSVVVYGSIRMGPSDCEIMCRNNCSCIAYSSFCDDGTGCELYYGSKWDLLYGIGKGNGIIHVRGDVSIISVIRGREDGIRESVSLLLYQFGSNTLAVNDGNDANVLELGKRKDPELPQLSFSCIVTATDNFSSASKIGEGGYGLVYKAWEMWQEGYCLDLMDQTLMESCLEDELILCIQVALLCVQENPKDRPTMSDIVQMLRNERTNLSIPKQPAFSTLSIPNVEQQPSSNDATFSEIEAR</sequence>
<evidence type="ECO:0000256" key="4">
    <source>
        <dbReference type="ARBA" id="ARBA00022777"/>
    </source>
</evidence>
<dbReference type="Pfam" id="PF08276">
    <property type="entry name" value="PAN_2"/>
    <property type="match status" value="1"/>
</dbReference>
<comment type="caution">
    <text evidence="7">The sequence shown here is derived from an EMBL/GenBank/DDBJ whole genome shotgun (WGS) entry which is preliminary data.</text>
</comment>
<dbReference type="SUPFAM" id="SSF56112">
    <property type="entry name" value="Protein kinase-like (PK-like)"/>
    <property type="match status" value="1"/>
</dbReference>
<keyword evidence="4" id="KW-0418">Kinase</keyword>
<keyword evidence="3" id="KW-0547">Nucleotide-binding</keyword>
<keyword evidence="2" id="KW-0808">Transferase</keyword>
<dbReference type="Proteomes" id="UP001630127">
    <property type="component" value="Unassembled WGS sequence"/>
</dbReference>
<evidence type="ECO:0000256" key="5">
    <source>
        <dbReference type="ARBA" id="ARBA00022840"/>
    </source>
</evidence>
<keyword evidence="5" id="KW-0067">ATP-binding</keyword>
<evidence type="ECO:0000256" key="1">
    <source>
        <dbReference type="ARBA" id="ARBA00022527"/>
    </source>
</evidence>
<name>A0ABD3AY13_9GENT</name>
<dbReference type="GO" id="GO:0004674">
    <property type="term" value="F:protein serine/threonine kinase activity"/>
    <property type="evidence" value="ECO:0007669"/>
    <property type="project" value="UniProtKB-KW"/>
</dbReference>
<accession>A0ABD3AY13</accession>
<proteinExistence type="predicted"/>
<organism evidence="7 8">
    <name type="scientific">Cinchona calisaya</name>
    <dbReference type="NCBI Taxonomy" id="153742"/>
    <lineage>
        <taxon>Eukaryota</taxon>
        <taxon>Viridiplantae</taxon>
        <taxon>Streptophyta</taxon>
        <taxon>Embryophyta</taxon>
        <taxon>Tracheophyta</taxon>
        <taxon>Spermatophyta</taxon>
        <taxon>Magnoliopsida</taxon>
        <taxon>eudicotyledons</taxon>
        <taxon>Gunneridae</taxon>
        <taxon>Pentapetalae</taxon>
        <taxon>asterids</taxon>
        <taxon>lamiids</taxon>
        <taxon>Gentianales</taxon>
        <taxon>Rubiaceae</taxon>
        <taxon>Cinchonoideae</taxon>
        <taxon>Cinchoneae</taxon>
        <taxon>Cinchona</taxon>
    </lineage>
</organism>
<dbReference type="InterPro" id="IPR011009">
    <property type="entry name" value="Kinase-like_dom_sf"/>
</dbReference>
<evidence type="ECO:0000313" key="7">
    <source>
        <dbReference type="EMBL" id="KAL3535827.1"/>
    </source>
</evidence>
<reference evidence="7 8" key="1">
    <citation type="submission" date="2024-11" db="EMBL/GenBank/DDBJ databases">
        <title>A near-complete genome assembly of Cinchona calisaya.</title>
        <authorList>
            <person name="Lian D.C."/>
            <person name="Zhao X.W."/>
            <person name="Wei L."/>
        </authorList>
    </citation>
    <scope>NUCLEOTIDE SEQUENCE [LARGE SCALE GENOMIC DNA]</scope>
    <source>
        <tissue evidence="7">Nenye</tissue>
    </source>
</reference>
<dbReference type="GO" id="GO:0005524">
    <property type="term" value="F:ATP binding"/>
    <property type="evidence" value="ECO:0007669"/>
    <property type="project" value="UniProtKB-KW"/>
</dbReference>
<feature type="domain" description="Apple" evidence="6">
    <location>
        <begin position="95"/>
        <end position="151"/>
    </location>
</feature>
<evidence type="ECO:0000256" key="2">
    <source>
        <dbReference type="ARBA" id="ARBA00022679"/>
    </source>
</evidence>
<keyword evidence="1" id="KW-0723">Serine/threonine-protein kinase</keyword>
<dbReference type="EMBL" id="JBJUIK010000002">
    <property type="protein sequence ID" value="KAL3535827.1"/>
    <property type="molecule type" value="Genomic_DNA"/>
</dbReference>
<protein>
    <recommendedName>
        <fullName evidence="6">Apple domain-containing protein</fullName>
    </recommendedName>
</protein>
<evidence type="ECO:0000256" key="3">
    <source>
        <dbReference type="ARBA" id="ARBA00022741"/>
    </source>
</evidence>
<evidence type="ECO:0000313" key="8">
    <source>
        <dbReference type="Proteomes" id="UP001630127"/>
    </source>
</evidence>
<gene>
    <name evidence="7" type="ORF">ACH5RR_004288</name>
</gene>
<keyword evidence="8" id="KW-1185">Reference proteome</keyword>
<evidence type="ECO:0000259" key="6">
    <source>
        <dbReference type="Pfam" id="PF08276"/>
    </source>
</evidence>